<dbReference type="EMBL" id="CP119083">
    <property type="protein sequence ID" value="WEF34456.1"/>
    <property type="molecule type" value="Genomic_DNA"/>
</dbReference>
<dbReference type="Proteomes" id="UP001216510">
    <property type="component" value="Chromosome"/>
</dbReference>
<organism evidence="1 2">
    <name type="scientific">Pseudoduganella chitinolytica</name>
    <dbReference type="NCBI Taxonomy" id="34070"/>
    <lineage>
        <taxon>Bacteria</taxon>
        <taxon>Pseudomonadati</taxon>
        <taxon>Pseudomonadota</taxon>
        <taxon>Betaproteobacteria</taxon>
        <taxon>Burkholderiales</taxon>
        <taxon>Oxalobacteraceae</taxon>
        <taxon>Telluria group</taxon>
        <taxon>Pseudoduganella</taxon>
    </lineage>
</organism>
<reference evidence="1 2" key="1">
    <citation type="submission" date="2023-02" db="EMBL/GenBank/DDBJ databases">
        <title>Gemone sequence of Telluria chitinolytica ACM 3522T.</title>
        <authorList>
            <person name="Frediansyah A."/>
            <person name="Miess H."/>
            <person name="Gross H."/>
        </authorList>
    </citation>
    <scope>NUCLEOTIDE SEQUENCE [LARGE SCALE GENOMIC DNA]</scope>
    <source>
        <strain evidence="1 2">ACM 3522</strain>
    </source>
</reference>
<name>A0ABY8BEX5_9BURK</name>
<evidence type="ECO:0000313" key="1">
    <source>
        <dbReference type="EMBL" id="WEF34456.1"/>
    </source>
</evidence>
<protein>
    <submittedName>
        <fullName evidence="1">Uncharacterized protein</fullName>
    </submittedName>
</protein>
<accession>A0ABY8BEX5</accession>
<gene>
    <name evidence="1" type="ORF">PX653_06715</name>
</gene>
<sequence length="309" mass="34126">MLKQRFAGRAAPEGVAVLLERAQREVDPRDPRSLMALAAPLHALAGDRTVLQRCIHHGLEHWRDGPTHFYSSQSCHVASAGPFVIRINLWPLLPADPRRRAILADVLSYFDYHDHNFSFITANYAGPGYETDLYSYDATSMTGYPGEPVALTYLGRHTLDDATVLLYEGGKDVHRQLPPSQPSASINLMMTPADAGLTNQFYFDVERGVIRDYVGSWSHKRVDALAFARCWHDRQTPALLQQILECHPCSRTRIAAGQALVAIAGPDALGAGSRVRMLRDPLARALWDRAAPAPAAMPTIYSTTGREAT</sequence>
<proteinExistence type="predicted"/>
<dbReference type="RefSeq" id="WP_277417134.1">
    <property type="nucleotide sequence ID" value="NZ_CP119083.1"/>
</dbReference>
<keyword evidence="2" id="KW-1185">Reference proteome</keyword>
<evidence type="ECO:0000313" key="2">
    <source>
        <dbReference type="Proteomes" id="UP001216510"/>
    </source>
</evidence>